<feature type="domain" description="Reverse transcriptase" evidence="1">
    <location>
        <begin position="459"/>
        <end position="592"/>
    </location>
</feature>
<dbReference type="InterPro" id="IPR043502">
    <property type="entry name" value="DNA/RNA_pol_sf"/>
</dbReference>
<dbReference type="GO" id="GO:0071897">
    <property type="term" value="P:DNA biosynthetic process"/>
    <property type="evidence" value="ECO:0007669"/>
    <property type="project" value="UniProtKB-ARBA"/>
</dbReference>
<name>A0A5N4AIL0_PHOPY</name>
<gene>
    <name evidence="4" type="ORF">PPYR_08155</name>
</gene>
<dbReference type="InParanoid" id="A0A5N4AIL0"/>
<dbReference type="InterPro" id="IPR041588">
    <property type="entry name" value="Integrase_H2C2"/>
</dbReference>
<dbReference type="InterPro" id="IPR040676">
    <property type="entry name" value="DUF5641"/>
</dbReference>
<dbReference type="Pfam" id="PF00078">
    <property type="entry name" value="RVT_1"/>
    <property type="match status" value="1"/>
</dbReference>
<dbReference type="InterPro" id="IPR036397">
    <property type="entry name" value="RNaseH_sf"/>
</dbReference>
<dbReference type="PANTHER" id="PTHR47331:SF1">
    <property type="entry name" value="GAG-LIKE PROTEIN"/>
    <property type="match status" value="1"/>
</dbReference>
<dbReference type="Proteomes" id="UP000327044">
    <property type="component" value="Unassembled WGS sequence"/>
</dbReference>
<dbReference type="SUPFAM" id="SSF56672">
    <property type="entry name" value="DNA/RNA polymerases"/>
    <property type="match status" value="1"/>
</dbReference>
<evidence type="ECO:0000259" key="1">
    <source>
        <dbReference type="Pfam" id="PF00078"/>
    </source>
</evidence>
<sequence length="889" mass="102419">MQIANHPDAWSTWVSFWCFAYNNSVHTETRYTPFELVFGQTCKIPSNITTKTDPMYNFDSYPIQLKYRLQQACQDARQNLLNSKYRRKNYYDLKSVVTDYKVGDKILLKNECNHKMDPLFKGPFEIVEVKQPNIIIRVDRKLQEVHKNRVNGSQSNFISNHLCQKIGAQPHKINILVKGVAEALTNIDKRVYVSIKSCYNNFTIDIDCLVLTKVTDELPTVSFGRNHIMLPKGVQLADPNFNLSSKIDILLGASVFWSSLFSSQDRLGTNMLVLQNTQFGWIIGGNLNLPLNSTSASFLNINYADKLLNDTMVRFWQIEEVEQKRVRLTAEEQYCENYFRDTTRRNYEGRFVVKIPFKQSLLELGNSRDSALRRFELLKRKFEKNKELKSEYCVLMLEYEKLGHMVESKDSSDSLLTDYYMPHHAVFKTSSLTSKCRVVFDVSTKSSTGISLNQVQYVGPKLQQDLFCILARFRNHKIVMTADISKMYRQILISDEQTKFQEICWRANVSDRIKCFELKTFTYGTASAPFLAVRCLVELANECNENFPEVSKIILNDFYIDDLLTGVESINDALQIQKCLSRILSKAGFELRKWLSNNSAILKRFEISKGLDQIQIVQTENCLNIIIKKFSKVTKIVRIVAYVVRFIKNSKLPKDSRNYGVLVPDELDNALYSLINVVQKVCFTLEYSCLTRGISLKSSSKILSLNPYLHNNLIRVGGIISNSKQCFDQIHPIILPKNHILTELIIKHEHERLLHAGAQMVLSSLREKYWPISGRHLCKKIIRNCVKCFKAYPKSSNYLMGNLPEKEYLSELQTRVKWKENCTNLIGIDSLVLLKEDHVSPLNWPLGRVVKLYPGQDGVTRVVEIKVRGGVVKRAINRVCVLPIEHNVT</sequence>
<dbReference type="Gene3D" id="1.10.340.70">
    <property type="match status" value="1"/>
</dbReference>
<proteinExistence type="predicted"/>
<dbReference type="InterPro" id="IPR000477">
    <property type="entry name" value="RT_dom"/>
</dbReference>
<dbReference type="AlphaFoldDB" id="A0A5N4AIL0"/>
<reference evidence="4 5" key="1">
    <citation type="journal article" date="2018" name="Elife">
        <title>Firefly genomes illuminate parallel origins of bioluminescence in beetles.</title>
        <authorList>
            <person name="Fallon T.R."/>
            <person name="Lower S.E."/>
            <person name="Chang C.H."/>
            <person name="Bessho-Uehara M."/>
            <person name="Martin G.J."/>
            <person name="Bewick A.J."/>
            <person name="Behringer M."/>
            <person name="Debat H.J."/>
            <person name="Wong I."/>
            <person name="Day J.C."/>
            <person name="Suvorov A."/>
            <person name="Silva C.J."/>
            <person name="Stanger-Hall K.F."/>
            <person name="Hall D.W."/>
            <person name="Schmitz R.J."/>
            <person name="Nelson D.R."/>
            <person name="Lewis S.M."/>
            <person name="Shigenobu S."/>
            <person name="Bybee S.M."/>
            <person name="Larracuente A.M."/>
            <person name="Oba Y."/>
            <person name="Weng J.K."/>
        </authorList>
    </citation>
    <scope>NUCLEOTIDE SEQUENCE [LARGE SCALE GENOMIC DNA]</scope>
    <source>
        <strain evidence="4">1611_PpyrPB1</strain>
        <tissue evidence="4">Whole body</tissue>
    </source>
</reference>
<feature type="domain" description="Integrase zinc-binding" evidence="2">
    <location>
        <begin position="739"/>
        <end position="791"/>
    </location>
</feature>
<protein>
    <recommendedName>
        <fullName evidence="6">DUF5641 domain-containing protein</fullName>
    </recommendedName>
</protein>
<evidence type="ECO:0000313" key="5">
    <source>
        <dbReference type="Proteomes" id="UP000327044"/>
    </source>
</evidence>
<dbReference type="Pfam" id="PF18701">
    <property type="entry name" value="DUF5641"/>
    <property type="match status" value="1"/>
</dbReference>
<dbReference type="GO" id="GO:0003676">
    <property type="term" value="F:nucleic acid binding"/>
    <property type="evidence" value="ECO:0007669"/>
    <property type="project" value="InterPro"/>
</dbReference>
<dbReference type="Pfam" id="PF17921">
    <property type="entry name" value="Integrase_H2C2"/>
    <property type="match status" value="1"/>
</dbReference>
<dbReference type="EMBL" id="VVIM01000006">
    <property type="protein sequence ID" value="KAB0797161.1"/>
    <property type="molecule type" value="Genomic_DNA"/>
</dbReference>
<evidence type="ECO:0000259" key="3">
    <source>
        <dbReference type="Pfam" id="PF18701"/>
    </source>
</evidence>
<evidence type="ECO:0008006" key="6">
    <source>
        <dbReference type="Google" id="ProtNLM"/>
    </source>
</evidence>
<keyword evidence="5" id="KW-1185">Reference proteome</keyword>
<comment type="caution">
    <text evidence="4">The sequence shown here is derived from an EMBL/GenBank/DDBJ whole genome shotgun (WGS) entry which is preliminary data.</text>
</comment>
<feature type="domain" description="DUF5641" evidence="3">
    <location>
        <begin position="805"/>
        <end position="882"/>
    </location>
</feature>
<evidence type="ECO:0000313" key="4">
    <source>
        <dbReference type="EMBL" id="KAB0797161.1"/>
    </source>
</evidence>
<evidence type="ECO:0000259" key="2">
    <source>
        <dbReference type="Pfam" id="PF17921"/>
    </source>
</evidence>
<accession>A0A5N4AIL0</accession>
<dbReference type="PANTHER" id="PTHR47331">
    <property type="entry name" value="PHD-TYPE DOMAIN-CONTAINING PROTEIN"/>
    <property type="match status" value="1"/>
</dbReference>
<dbReference type="Gene3D" id="3.30.420.10">
    <property type="entry name" value="Ribonuclease H-like superfamily/Ribonuclease H"/>
    <property type="match status" value="1"/>
</dbReference>
<organism evidence="4 5">
    <name type="scientific">Photinus pyralis</name>
    <name type="common">Common eastern firefly</name>
    <name type="synonym">Lampyris pyralis</name>
    <dbReference type="NCBI Taxonomy" id="7054"/>
    <lineage>
        <taxon>Eukaryota</taxon>
        <taxon>Metazoa</taxon>
        <taxon>Ecdysozoa</taxon>
        <taxon>Arthropoda</taxon>
        <taxon>Hexapoda</taxon>
        <taxon>Insecta</taxon>
        <taxon>Pterygota</taxon>
        <taxon>Neoptera</taxon>
        <taxon>Endopterygota</taxon>
        <taxon>Coleoptera</taxon>
        <taxon>Polyphaga</taxon>
        <taxon>Elateriformia</taxon>
        <taxon>Elateroidea</taxon>
        <taxon>Lampyridae</taxon>
        <taxon>Lampyrinae</taxon>
        <taxon>Photinus</taxon>
    </lineage>
</organism>